<proteinExistence type="predicted"/>
<evidence type="ECO:0000256" key="1">
    <source>
        <dbReference type="SAM" id="MobiDB-lite"/>
    </source>
</evidence>
<sequence>MKVMDVFLEAIDVTREACFSNGQVEPGMTVPPAPSTTVMGNSLSPSSQNTQNPYVGMGFGDEGHIGNPVLAATPFQPVVWPVYSQSWPFLPTKGPIHKFQDLCNEEHKNRSVEKAMISVEDRDLLALYYEKAFENLQQTNCRTLAKAYIKLVEPRKQVNYPYNGRKIVAGTPRQLDHNVTKPPWWPSEVSHREPDHLPKAERIRLLVYILQELRISHGISVAKLKELDQSIRHQLSPPERLHILDEIYQVREQEEQFLDGKTNGQTMASISCANFPETEGTAGHTNISKKRNGDGSSTIPVTFRDTETPIGYAEYASAMDAPQGAFTPSGHFPNLASSYHAVLSQIGKSKPREQILPHQPSFDSTMSVSPRRLKRKRDFVEIHPAKPRSPNALAHYFAPPPGASQFYGPAYPIQSPAVPGTRHSMLGMPEDPFVAYNAPYYIGREIS</sequence>
<dbReference type="InterPro" id="IPR021264">
    <property type="entry name" value="AFUB_079030/YDR124W-like"/>
</dbReference>
<feature type="region of interest" description="Disordered" evidence="1">
    <location>
        <begin position="276"/>
        <end position="302"/>
    </location>
</feature>
<dbReference type="InterPro" id="IPR047092">
    <property type="entry name" value="AFUB_07903/YDR124W-like_hel"/>
</dbReference>
<dbReference type="AlphaFoldDB" id="A0A1F5L4W4"/>
<dbReference type="RefSeq" id="XP_022483476.1">
    <property type="nucleotide sequence ID" value="XM_022636671.1"/>
</dbReference>
<dbReference type="GeneID" id="34581405"/>
<organism evidence="3 4">
    <name type="scientific">Penicillium arizonense</name>
    <dbReference type="NCBI Taxonomy" id="1835702"/>
    <lineage>
        <taxon>Eukaryota</taxon>
        <taxon>Fungi</taxon>
        <taxon>Dikarya</taxon>
        <taxon>Ascomycota</taxon>
        <taxon>Pezizomycotina</taxon>
        <taxon>Eurotiomycetes</taxon>
        <taxon>Eurotiomycetidae</taxon>
        <taxon>Eurotiales</taxon>
        <taxon>Aspergillaceae</taxon>
        <taxon>Penicillium</taxon>
    </lineage>
</organism>
<evidence type="ECO:0000313" key="4">
    <source>
        <dbReference type="Proteomes" id="UP000177622"/>
    </source>
</evidence>
<gene>
    <name evidence="3" type="ORF">PENARI_c033G11454</name>
</gene>
<accession>A0A1F5L4W4</accession>
<comment type="caution">
    <text evidence="3">The sequence shown here is derived from an EMBL/GenBank/DDBJ whole genome shotgun (WGS) entry which is preliminary data.</text>
</comment>
<protein>
    <recommendedName>
        <fullName evidence="2">Subtelomeric hrmA-associated cluster protein AFUB-079030/YDR124W-like helical bundle domain-containing protein</fullName>
    </recommendedName>
</protein>
<dbReference type="PANTHER" id="PTHR36102">
    <property type="entry name" value="CHROMOSOME 10, WHOLE GENOME SHOTGUN SEQUENCE"/>
    <property type="match status" value="1"/>
</dbReference>
<dbReference type="Pfam" id="PF11001">
    <property type="entry name" value="AFUB_07903_YDR124W_hel"/>
    <property type="match status" value="1"/>
</dbReference>
<dbReference type="EMBL" id="LXJU01000033">
    <property type="protein sequence ID" value="OGE48020.1"/>
    <property type="molecule type" value="Genomic_DNA"/>
</dbReference>
<dbReference type="PANTHER" id="PTHR36102:SF1">
    <property type="entry name" value="YDR124W-LIKE HELICAL BUNDLE DOMAIN-CONTAINING PROTEIN"/>
    <property type="match status" value="1"/>
</dbReference>
<dbReference type="OrthoDB" id="5338458at2759"/>
<feature type="domain" description="Subtelomeric hrmA-associated cluster protein AFUB-079030/YDR124W-like helical bundle" evidence="2">
    <location>
        <begin position="119"/>
        <end position="252"/>
    </location>
</feature>
<keyword evidence="4" id="KW-1185">Reference proteome</keyword>
<evidence type="ECO:0000259" key="2">
    <source>
        <dbReference type="Pfam" id="PF11001"/>
    </source>
</evidence>
<evidence type="ECO:0000313" key="3">
    <source>
        <dbReference type="EMBL" id="OGE48020.1"/>
    </source>
</evidence>
<dbReference type="STRING" id="1835702.A0A1F5L4W4"/>
<dbReference type="Proteomes" id="UP000177622">
    <property type="component" value="Unassembled WGS sequence"/>
</dbReference>
<name>A0A1F5L4W4_PENAI</name>
<reference evidence="3 4" key="1">
    <citation type="journal article" date="2016" name="Sci. Rep.">
        <title>Penicillium arizonense, a new, genome sequenced fungal species, reveals a high chemical diversity in secreted metabolites.</title>
        <authorList>
            <person name="Grijseels S."/>
            <person name="Nielsen J.C."/>
            <person name="Randelovic M."/>
            <person name="Nielsen J."/>
            <person name="Nielsen K.F."/>
            <person name="Workman M."/>
            <person name="Frisvad J.C."/>
        </authorList>
    </citation>
    <scope>NUCLEOTIDE SEQUENCE [LARGE SCALE GENOMIC DNA]</scope>
    <source>
        <strain evidence="3 4">CBS 141311</strain>
    </source>
</reference>